<dbReference type="AlphaFoldDB" id="A0A8K1C6F1"/>
<comment type="caution">
    <text evidence="5">The sequence shown here is derived from an EMBL/GenBank/DDBJ whole genome shotgun (WGS) entry which is preliminary data.</text>
</comment>
<evidence type="ECO:0000313" key="5">
    <source>
        <dbReference type="EMBL" id="TMW57397.1"/>
    </source>
</evidence>
<comment type="catalytic activity">
    <reaction evidence="1">
        <text>O-phospho-L-threonyl-[protein] + H2O = L-threonyl-[protein] + phosphate</text>
        <dbReference type="Rhea" id="RHEA:47004"/>
        <dbReference type="Rhea" id="RHEA-COMP:11060"/>
        <dbReference type="Rhea" id="RHEA-COMP:11605"/>
        <dbReference type="ChEBI" id="CHEBI:15377"/>
        <dbReference type="ChEBI" id="CHEBI:30013"/>
        <dbReference type="ChEBI" id="CHEBI:43474"/>
        <dbReference type="ChEBI" id="CHEBI:61977"/>
        <dbReference type="EC" id="3.1.3.16"/>
    </reaction>
</comment>
<dbReference type="EC" id="3.1.3.16" evidence="1"/>
<dbReference type="GO" id="GO:0005634">
    <property type="term" value="C:nucleus"/>
    <property type="evidence" value="ECO:0007669"/>
    <property type="project" value="TreeGrafter"/>
</dbReference>
<organism evidence="5 6">
    <name type="scientific">Pythium oligandrum</name>
    <name type="common">Mycoparasitic fungus</name>
    <dbReference type="NCBI Taxonomy" id="41045"/>
    <lineage>
        <taxon>Eukaryota</taxon>
        <taxon>Sar</taxon>
        <taxon>Stramenopiles</taxon>
        <taxon>Oomycota</taxon>
        <taxon>Peronosporomycetes</taxon>
        <taxon>Pythiales</taxon>
        <taxon>Pythiaceae</taxon>
        <taxon>Pythium</taxon>
    </lineage>
</organism>
<feature type="domain" description="Serine/threonine specific protein phosphatases" evidence="4">
    <location>
        <begin position="271"/>
        <end position="276"/>
    </location>
</feature>
<dbReference type="InterPro" id="IPR029052">
    <property type="entry name" value="Metallo-depent_PP-like"/>
</dbReference>
<dbReference type="EMBL" id="SPLM01000144">
    <property type="protein sequence ID" value="TMW57397.1"/>
    <property type="molecule type" value="Genomic_DNA"/>
</dbReference>
<dbReference type="SMART" id="SM00156">
    <property type="entry name" value="PP2Ac"/>
    <property type="match status" value="1"/>
</dbReference>
<feature type="coiled-coil region" evidence="2">
    <location>
        <begin position="53"/>
        <end position="80"/>
    </location>
</feature>
<comment type="similarity">
    <text evidence="1">Belongs to the PPP phosphatase family.</text>
</comment>
<sequence>MSLALQDDVDLISSLYESPCQQQDEDDESVVARELRISPSDLPMKTLPLVDTTLQLQQEVQRLRDALHALQTEKDDEIRTLQNQLADHLSASTLSITPAPPRLVPWMHSITERGEIHTSRLDRHASLKTIRALAEQQHPPSSSTSSSPTNVMALAERMAAAFRNPVLSLPYLHSIQFGADLVELSSRVGALFENEARCLTLASPAYVFGDIHGNLTDLQFFADSIWRFGFGLTAGSFLFLGDYVDRGNSSLECVAYLFAHKLLHPHKVFLLRGNHETRAVNGLEAHYGSGSFLTQCRQRFGHDEGYIVWHQINHAFDRLPLAATIDQSVFCVHGGIPRSVSTTEKPLETILRLPSTAPMDLLDKKLYESNPQLLMVSDMLWGDPAKEEHEAALDTTTGFGRSVLRGGSAVCFGTKAIDDFLRAHQFAYILRAHEATLDGILVSKAARVVTIFSTSKDHGLGEDASCGCVLVDHDRVLSLNRAARQHQVLRRRSITSLPSITTAGPPRRPGNVTSAVIPSTSSVSGGITMPRRRGRRRQRSGGSLDDSDDSTDDEVAPPTTSSNSDDSNTSVTTSIPTTPVNSNQAEDS</sequence>
<feature type="compositionally biased region" description="Basic residues" evidence="3">
    <location>
        <begin position="530"/>
        <end position="539"/>
    </location>
</feature>
<feature type="compositionally biased region" description="Low complexity" evidence="3">
    <location>
        <begin position="559"/>
        <end position="588"/>
    </location>
</feature>
<dbReference type="SUPFAM" id="SSF56300">
    <property type="entry name" value="Metallo-dependent phosphatases"/>
    <property type="match status" value="1"/>
</dbReference>
<dbReference type="GO" id="GO:0004722">
    <property type="term" value="F:protein serine/threonine phosphatase activity"/>
    <property type="evidence" value="ECO:0007669"/>
    <property type="project" value="UniProtKB-EC"/>
</dbReference>
<name>A0A8K1C6F1_PYTOL</name>
<dbReference type="Pfam" id="PF00149">
    <property type="entry name" value="Metallophos"/>
    <property type="match status" value="1"/>
</dbReference>
<protein>
    <recommendedName>
        <fullName evidence="1">Serine/threonine-protein phosphatase</fullName>
        <ecNumber evidence="1">3.1.3.16</ecNumber>
    </recommendedName>
</protein>
<evidence type="ECO:0000256" key="3">
    <source>
        <dbReference type="SAM" id="MobiDB-lite"/>
    </source>
</evidence>
<feature type="compositionally biased region" description="Polar residues" evidence="3">
    <location>
        <begin position="511"/>
        <end position="525"/>
    </location>
</feature>
<dbReference type="PANTHER" id="PTHR11668">
    <property type="entry name" value="SERINE/THREONINE PROTEIN PHOSPHATASE"/>
    <property type="match status" value="1"/>
</dbReference>
<accession>A0A8K1C6F1</accession>
<dbReference type="GO" id="GO:0005737">
    <property type="term" value="C:cytoplasm"/>
    <property type="evidence" value="ECO:0007669"/>
    <property type="project" value="TreeGrafter"/>
</dbReference>
<feature type="compositionally biased region" description="Acidic residues" evidence="3">
    <location>
        <begin position="545"/>
        <end position="555"/>
    </location>
</feature>
<evidence type="ECO:0000259" key="4">
    <source>
        <dbReference type="PROSITE" id="PS00125"/>
    </source>
</evidence>
<evidence type="ECO:0000313" key="6">
    <source>
        <dbReference type="Proteomes" id="UP000794436"/>
    </source>
</evidence>
<dbReference type="CDD" id="cd00144">
    <property type="entry name" value="MPP_PPP_family"/>
    <property type="match status" value="1"/>
</dbReference>
<keyword evidence="1" id="KW-0378">Hydrolase</keyword>
<gene>
    <name evidence="5" type="ORF">Poli38472_003322</name>
</gene>
<proteinExistence type="inferred from homology"/>
<dbReference type="PROSITE" id="PS00125">
    <property type="entry name" value="SER_THR_PHOSPHATASE"/>
    <property type="match status" value="1"/>
</dbReference>
<dbReference type="Gene3D" id="3.60.21.10">
    <property type="match status" value="1"/>
</dbReference>
<reference evidence="5" key="1">
    <citation type="submission" date="2019-03" db="EMBL/GenBank/DDBJ databases">
        <title>Long read genome sequence of the mycoparasitic Pythium oligandrum ATCC 38472 isolated from sugarbeet rhizosphere.</title>
        <authorList>
            <person name="Gaulin E."/>
        </authorList>
    </citation>
    <scope>NUCLEOTIDE SEQUENCE</scope>
    <source>
        <strain evidence="5">ATCC 38472_TT</strain>
    </source>
</reference>
<dbReference type="OrthoDB" id="256429at2759"/>
<dbReference type="PANTHER" id="PTHR11668:SF496">
    <property type="entry name" value="SERINE_THREONINE-PROTEIN PHOSPHATASE"/>
    <property type="match status" value="1"/>
</dbReference>
<keyword evidence="2" id="KW-0175">Coiled coil</keyword>
<dbReference type="InterPro" id="IPR050341">
    <property type="entry name" value="PP1_catalytic_subunit"/>
</dbReference>
<dbReference type="InterPro" id="IPR006186">
    <property type="entry name" value="Ser/Thr-sp_prot-phosphatase"/>
</dbReference>
<dbReference type="InterPro" id="IPR004843">
    <property type="entry name" value="Calcineurin-like_PHP"/>
</dbReference>
<feature type="region of interest" description="Disordered" evidence="3">
    <location>
        <begin position="497"/>
        <end position="588"/>
    </location>
</feature>
<evidence type="ECO:0000256" key="2">
    <source>
        <dbReference type="SAM" id="Coils"/>
    </source>
</evidence>
<dbReference type="PRINTS" id="PR00114">
    <property type="entry name" value="STPHPHTASE"/>
</dbReference>
<keyword evidence="6" id="KW-1185">Reference proteome</keyword>
<dbReference type="Proteomes" id="UP000794436">
    <property type="component" value="Unassembled WGS sequence"/>
</dbReference>
<evidence type="ECO:0000256" key="1">
    <source>
        <dbReference type="RuleBase" id="RU004273"/>
    </source>
</evidence>